<feature type="compositionally biased region" description="Polar residues" evidence="10">
    <location>
        <begin position="204"/>
        <end position="216"/>
    </location>
</feature>
<evidence type="ECO:0000256" key="6">
    <source>
        <dbReference type="ARBA" id="ARBA00029305"/>
    </source>
</evidence>
<comment type="caution">
    <text evidence="11">The sequence shown here is derived from an EMBL/GenBank/DDBJ whole genome shotgun (WGS) entry which is preliminary data.</text>
</comment>
<keyword evidence="12" id="KW-1185">Reference proteome</keyword>
<evidence type="ECO:0000256" key="1">
    <source>
        <dbReference type="ARBA" id="ARBA00022722"/>
    </source>
</evidence>
<keyword evidence="1" id="KW-0540">Nuclease</keyword>
<comment type="catalytic activity">
    <reaction evidence="5">
        <text>a 3'-end uridylyl-uridine-RNA = a 3'-end 2',3'-cyclophospho-uridine-RNA + uridine</text>
        <dbReference type="Rhea" id="RHEA:46052"/>
        <dbReference type="Rhea" id="RHEA-COMP:17384"/>
        <dbReference type="Rhea" id="RHEA-COMP:17385"/>
        <dbReference type="ChEBI" id="CHEBI:16704"/>
        <dbReference type="ChEBI" id="CHEBI:85643"/>
        <dbReference type="ChEBI" id="CHEBI:85644"/>
    </reaction>
    <physiologicalReaction direction="left-to-right" evidence="5">
        <dbReference type="Rhea" id="RHEA:46053"/>
    </physiologicalReaction>
</comment>
<keyword evidence="4" id="KW-0539">Nucleus</keyword>
<evidence type="ECO:0000256" key="9">
    <source>
        <dbReference type="ARBA" id="ARBA00046102"/>
    </source>
</evidence>
<dbReference type="Pfam" id="PF09749">
    <property type="entry name" value="HVSL"/>
    <property type="match status" value="2"/>
</dbReference>
<feature type="non-terminal residue" evidence="11">
    <location>
        <position position="223"/>
    </location>
</feature>
<dbReference type="GO" id="GO:0016829">
    <property type="term" value="F:lyase activity"/>
    <property type="evidence" value="ECO:0007669"/>
    <property type="project" value="UniProtKB-KW"/>
</dbReference>
<dbReference type="PANTHER" id="PTHR13522:SF3">
    <property type="entry name" value="U6 SNRNA PHOSPHODIESTERASE 1"/>
    <property type="match status" value="1"/>
</dbReference>
<organism evidence="11 12">
    <name type="scientific">Electrophorus voltai</name>
    <dbReference type="NCBI Taxonomy" id="2609070"/>
    <lineage>
        <taxon>Eukaryota</taxon>
        <taxon>Metazoa</taxon>
        <taxon>Chordata</taxon>
        <taxon>Craniata</taxon>
        <taxon>Vertebrata</taxon>
        <taxon>Euteleostomi</taxon>
        <taxon>Actinopterygii</taxon>
        <taxon>Neopterygii</taxon>
        <taxon>Teleostei</taxon>
        <taxon>Ostariophysi</taxon>
        <taxon>Gymnotiformes</taxon>
        <taxon>Gymnotoidei</taxon>
        <taxon>Gymnotidae</taxon>
        <taxon>Electrophorus</taxon>
    </lineage>
</organism>
<accession>A0AAD8ZTS9</accession>
<comment type="function">
    <text evidence="9">3'-5' RNA exonuclease that trims the 3' end of oligo(U) and oligo(A) tracts of the pre-U6 small nuclear RNA (snRNA) molecule, leading to the formation of a mature U6 snRNA 3' end-terminated with a 2',3'-cyclic phosphate. Participates in the U6 snRNA 3' end processing that prevents U6 snRNA degradation. In addition also removes uridines from the 3' end of U6atac snRNA and possibly the vault RNA VTRNA1-1.</text>
</comment>
<protein>
    <recommendedName>
        <fullName evidence="7">U6 snRNA phosphodiesterase 1</fullName>
    </recommendedName>
    <alternativeName>
        <fullName evidence="8">3'-5' RNA exonuclease USB1</fullName>
    </alternativeName>
</protein>
<evidence type="ECO:0000256" key="8">
    <source>
        <dbReference type="ARBA" id="ARBA00030030"/>
    </source>
</evidence>
<keyword evidence="2" id="KW-0378">Hydrolase</keyword>
<dbReference type="PANTHER" id="PTHR13522">
    <property type="entry name" value="U6 SNRNA PHOSPHODIESTERASE 1"/>
    <property type="match status" value="1"/>
</dbReference>
<name>A0AAD8ZTS9_9TELE</name>
<evidence type="ECO:0000313" key="12">
    <source>
        <dbReference type="Proteomes" id="UP001239994"/>
    </source>
</evidence>
<gene>
    <name evidence="11" type="ORF">P4O66_020605</name>
</gene>
<dbReference type="Gene3D" id="3.90.1140.10">
    <property type="entry name" value="Cyclic phosphodiesterase"/>
    <property type="match status" value="2"/>
</dbReference>
<keyword evidence="3" id="KW-0456">Lyase</keyword>
<dbReference type="AlphaFoldDB" id="A0AAD8ZTS9"/>
<feature type="region of interest" description="Disordered" evidence="10">
    <location>
        <begin position="204"/>
        <end position="223"/>
    </location>
</feature>
<evidence type="ECO:0000313" key="11">
    <source>
        <dbReference type="EMBL" id="KAK1804611.1"/>
    </source>
</evidence>
<evidence type="ECO:0000256" key="4">
    <source>
        <dbReference type="ARBA" id="ARBA00023242"/>
    </source>
</evidence>
<evidence type="ECO:0000256" key="3">
    <source>
        <dbReference type="ARBA" id="ARBA00023239"/>
    </source>
</evidence>
<dbReference type="InterPro" id="IPR027521">
    <property type="entry name" value="Usb1"/>
</dbReference>
<dbReference type="Proteomes" id="UP001239994">
    <property type="component" value="Unassembled WGS sequence"/>
</dbReference>
<dbReference type="GO" id="GO:0005634">
    <property type="term" value="C:nucleus"/>
    <property type="evidence" value="ECO:0007669"/>
    <property type="project" value="TreeGrafter"/>
</dbReference>
<evidence type="ECO:0000256" key="10">
    <source>
        <dbReference type="SAM" id="MobiDB-lite"/>
    </source>
</evidence>
<proteinExistence type="predicted"/>
<dbReference type="EMBL" id="JAROKS010000004">
    <property type="protein sequence ID" value="KAK1804611.1"/>
    <property type="molecule type" value="Genomic_DNA"/>
</dbReference>
<reference evidence="11" key="1">
    <citation type="submission" date="2023-03" db="EMBL/GenBank/DDBJ databases">
        <title>Electrophorus voltai genome.</title>
        <authorList>
            <person name="Bian C."/>
        </authorList>
    </citation>
    <scope>NUCLEOTIDE SEQUENCE</scope>
    <source>
        <strain evidence="11">CB-2022</strain>
        <tissue evidence="11">Muscle</tissue>
    </source>
</reference>
<evidence type="ECO:0000256" key="7">
    <source>
        <dbReference type="ARBA" id="ARBA00029543"/>
    </source>
</evidence>
<comment type="catalytic activity">
    <reaction evidence="6">
        <text>a 3'-end uridylyl-adenosine-RNA = a 3'-end 2',3'-cyclophospho-uridine-RNA + adenosine</text>
        <dbReference type="Rhea" id="RHEA:67896"/>
        <dbReference type="Rhea" id="RHEA-COMP:17385"/>
        <dbReference type="Rhea" id="RHEA-COMP:17386"/>
        <dbReference type="ChEBI" id="CHEBI:16335"/>
        <dbReference type="ChEBI" id="CHEBI:85644"/>
        <dbReference type="ChEBI" id="CHEBI:176518"/>
    </reaction>
    <physiologicalReaction direction="left-to-right" evidence="6">
        <dbReference type="Rhea" id="RHEA:67897"/>
    </physiologicalReaction>
</comment>
<evidence type="ECO:0000256" key="5">
    <source>
        <dbReference type="ARBA" id="ARBA00029300"/>
    </source>
</evidence>
<dbReference type="GO" id="GO:0034477">
    <property type="term" value="P:U6 snRNA 3'-end processing"/>
    <property type="evidence" value="ECO:0007669"/>
    <property type="project" value="InterPro"/>
</dbReference>
<dbReference type="GO" id="GO:0000175">
    <property type="term" value="F:3'-5'-RNA exonuclease activity"/>
    <property type="evidence" value="ECO:0007669"/>
    <property type="project" value="TreeGrafter"/>
</dbReference>
<sequence>VTTGAVGHQGDPRKVLPLPARVLEMFGDSEEEHVDDCSQHGGRLRAFEHERGNWATYIYLPYEPEDVFLELLDELMSGAAGHGVALVRADEFHISLSKTVVLHHHWIQPFVRSLRTGLAPCRRTFLGMEVYAGQSQLLEVVRRINETMEEFSLCTFYKNPSFHVSLAWCVGDFTAKLQDACLSELQMTRTKLSVYYQTDTDTSQSQDMNARCSSMSKKPPRQK</sequence>
<evidence type="ECO:0000256" key="2">
    <source>
        <dbReference type="ARBA" id="ARBA00022801"/>
    </source>
</evidence>